<gene>
    <name evidence="1" type="ORF">H6B30_00300</name>
</gene>
<keyword evidence="2" id="KW-1185">Reference proteome</keyword>
<protein>
    <submittedName>
        <fullName evidence="1">Uncharacterized protein</fullName>
    </submittedName>
</protein>
<dbReference type="RefSeq" id="WP_205106752.1">
    <property type="nucleotide sequence ID" value="NZ_JACJJL010000001.1"/>
</dbReference>
<organism evidence="1 2">
    <name type="scientific">Marseilla massiliensis</name>
    <dbReference type="NCBI Taxonomy" id="1841864"/>
    <lineage>
        <taxon>Bacteria</taxon>
        <taxon>Pseudomonadati</taxon>
        <taxon>Bacteroidota</taxon>
        <taxon>Bacteroidia</taxon>
        <taxon>Bacteroidales</taxon>
        <taxon>Prevotellaceae</taxon>
        <taxon>Marseilla</taxon>
    </lineage>
</organism>
<evidence type="ECO:0000313" key="2">
    <source>
        <dbReference type="Proteomes" id="UP000764045"/>
    </source>
</evidence>
<comment type="caution">
    <text evidence="1">The sequence shown here is derived from an EMBL/GenBank/DDBJ whole genome shotgun (WGS) entry which is preliminary data.</text>
</comment>
<reference evidence="1 2" key="1">
    <citation type="journal article" date="2021" name="Sci. Rep.">
        <title>The distribution of antibiotic resistance genes in chicken gut microbiota commensals.</title>
        <authorList>
            <person name="Juricova H."/>
            <person name="Matiasovicova J."/>
            <person name="Kubasova T."/>
            <person name="Cejkova D."/>
            <person name="Rychlik I."/>
        </authorList>
    </citation>
    <scope>NUCLEOTIDE SEQUENCE [LARGE SCALE GENOMIC DNA]</scope>
    <source>
        <strain evidence="1 2">An819</strain>
    </source>
</reference>
<dbReference type="EMBL" id="JACJJL010000001">
    <property type="protein sequence ID" value="MBM6660206.1"/>
    <property type="molecule type" value="Genomic_DNA"/>
</dbReference>
<name>A0A939B2T2_9BACT</name>
<accession>A0A939B2T2</accession>
<proteinExistence type="predicted"/>
<dbReference type="AlphaFoldDB" id="A0A939B2T2"/>
<dbReference type="Proteomes" id="UP000764045">
    <property type="component" value="Unassembled WGS sequence"/>
</dbReference>
<evidence type="ECO:0000313" key="1">
    <source>
        <dbReference type="EMBL" id="MBM6660206.1"/>
    </source>
</evidence>
<sequence>MKFKVSRRQVCHVMVKNNRITNSCGVGLHLTKREKEVQDFFHKLWGDTYICRIFGDKRLHTVNHEAD</sequence>